<sequence>MGVYFVLAIIIIILFTIQLTLNKIYLELKEINSRRKNEE</sequence>
<dbReference type="Proteomes" id="UP000003280">
    <property type="component" value="Unassembled WGS sequence"/>
</dbReference>
<organism evidence="2 3">
    <name type="scientific">Peptoniphilus duerdenii ATCC BAA-1640</name>
    <dbReference type="NCBI Taxonomy" id="862517"/>
    <lineage>
        <taxon>Bacteria</taxon>
        <taxon>Bacillati</taxon>
        <taxon>Bacillota</taxon>
        <taxon>Tissierellia</taxon>
        <taxon>Tissierellales</taxon>
        <taxon>Peptoniphilaceae</taxon>
        <taxon>Peptoniphilus</taxon>
    </lineage>
</organism>
<dbReference type="HOGENOM" id="CLU_3314311_0_0_9"/>
<gene>
    <name evidence="2" type="ORF">HMPREF9225_1900</name>
</gene>
<dbReference type="STRING" id="862517.HMPREF9225_1900"/>
<keyword evidence="1" id="KW-1133">Transmembrane helix</keyword>
<reference evidence="2 3" key="1">
    <citation type="submission" date="2010-07" db="EMBL/GenBank/DDBJ databases">
        <authorList>
            <person name="Muzny D."/>
            <person name="Qin X."/>
            <person name="Deng J."/>
            <person name="Jiang H."/>
            <person name="Liu Y."/>
            <person name="Qu J."/>
            <person name="Song X.-Z."/>
            <person name="Zhang L."/>
            <person name="Thornton R."/>
            <person name="Coyle M."/>
            <person name="Francisco L."/>
            <person name="Jackson L."/>
            <person name="Javaid M."/>
            <person name="Korchina V."/>
            <person name="Kovar C."/>
            <person name="Mata R."/>
            <person name="Mathew T."/>
            <person name="Ngo R."/>
            <person name="Nguyen L."/>
            <person name="Nguyen N."/>
            <person name="Okwuonu G."/>
            <person name="Ongeri F."/>
            <person name="Pham C."/>
            <person name="Simmons D."/>
            <person name="Wilczek-Boney K."/>
            <person name="Hale W."/>
            <person name="Jakkamsetti A."/>
            <person name="Pham P."/>
            <person name="Ruth R."/>
            <person name="San Lucas F."/>
            <person name="Warren J."/>
            <person name="Zhang J."/>
            <person name="Zhao Z."/>
            <person name="Zhou C."/>
            <person name="Zhu D."/>
            <person name="Lee S."/>
            <person name="Bess C."/>
            <person name="Blankenburg K."/>
            <person name="Forbes L."/>
            <person name="Fu Q."/>
            <person name="Gubbala S."/>
            <person name="Hirani K."/>
            <person name="Jayaseelan J.C."/>
            <person name="Lara F."/>
            <person name="Munidasa M."/>
            <person name="Palculict T."/>
            <person name="Patil S."/>
            <person name="Pu L.-L."/>
            <person name="Saada N."/>
            <person name="Tang L."/>
            <person name="Weissenberger G."/>
            <person name="Zhu Y."/>
            <person name="Hemphill L."/>
            <person name="Shang Y."/>
            <person name="Youmans B."/>
            <person name="Ayvaz T."/>
            <person name="Ross M."/>
            <person name="Santibanez J."/>
            <person name="Aqrawi P."/>
            <person name="Gross S."/>
            <person name="Joshi V."/>
            <person name="Fowler G."/>
            <person name="Nazareth L."/>
            <person name="Reid J."/>
            <person name="Worley K."/>
            <person name="Petrosino J."/>
            <person name="Highlander S."/>
            <person name="Gibbs R."/>
        </authorList>
    </citation>
    <scope>NUCLEOTIDE SEQUENCE [LARGE SCALE GENOMIC DNA]</scope>
    <source>
        <strain evidence="2 3">ATCC BAA-1640</strain>
    </source>
</reference>
<protein>
    <recommendedName>
        <fullName evidence="4">CcmD family protein</fullName>
    </recommendedName>
</protein>
<name>E0NP11_9FIRM</name>
<evidence type="ECO:0000313" key="3">
    <source>
        <dbReference type="Proteomes" id="UP000003280"/>
    </source>
</evidence>
<proteinExistence type="predicted"/>
<keyword evidence="1" id="KW-0812">Transmembrane</keyword>
<keyword evidence="3" id="KW-1185">Reference proteome</keyword>
<evidence type="ECO:0000313" key="2">
    <source>
        <dbReference type="EMBL" id="EFM24479.1"/>
    </source>
</evidence>
<evidence type="ECO:0008006" key="4">
    <source>
        <dbReference type="Google" id="ProtNLM"/>
    </source>
</evidence>
<evidence type="ECO:0000256" key="1">
    <source>
        <dbReference type="SAM" id="Phobius"/>
    </source>
</evidence>
<keyword evidence="1" id="KW-0472">Membrane</keyword>
<dbReference type="AlphaFoldDB" id="E0NP11"/>
<accession>E0NP11</accession>
<comment type="caution">
    <text evidence="2">The sequence shown here is derived from an EMBL/GenBank/DDBJ whole genome shotgun (WGS) entry which is preliminary data.</text>
</comment>
<feature type="transmembrane region" description="Helical" evidence="1">
    <location>
        <begin position="6"/>
        <end position="26"/>
    </location>
</feature>
<dbReference type="EMBL" id="AEEH01000053">
    <property type="protein sequence ID" value="EFM24479.1"/>
    <property type="molecule type" value="Genomic_DNA"/>
</dbReference>